<reference evidence="2 3" key="1">
    <citation type="submission" date="2016-01" db="EMBL/GenBank/DDBJ databases">
        <title>The new phylogeny of the genus Mycobacterium.</title>
        <authorList>
            <person name="Tarcisio F."/>
            <person name="Conor M."/>
            <person name="Antonella G."/>
            <person name="Elisabetta G."/>
            <person name="Giulia F.S."/>
            <person name="Sara T."/>
            <person name="Anna F."/>
            <person name="Clotilde B."/>
            <person name="Roberto B."/>
            <person name="Veronica D.S."/>
            <person name="Fabio R."/>
            <person name="Monica P."/>
            <person name="Olivier J."/>
            <person name="Enrico T."/>
            <person name="Nicola S."/>
        </authorList>
    </citation>
    <scope>NUCLEOTIDE SEQUENCE [LARGE SCALE GENOMIC DNA]</scope>
    <source>
        <strain evidence="2 3">DSM 45731</strain>
    </source>
</reference>
<dbReference type="Proteomes" id="UP000194000">
    <property type="component" value="Unassembled WGS sequence"/>
</dbReference>
<keyword evidence="1" id="KW-0812">Transmembrane</keyword>
<evidence type="ECO:0000256" key="1">
    <source>
        <dbReference type="SAM" id="Phobius"/>
    </source>
</evidence>
<feature type="transmembrane region" description="Helical" evidence="1">
    <location>
        <begin position="107"/>
        <end position="128"/>
    </location>
</feature>
<dbReference type="STRING" id="1260918.AWC06_18720"/>
<evidence type="ECO:0000313" key="3">
    <source>
        <dbReference type="Proteomes" id="UP000194000"/>
    </source>
</evidence>
<name>A0A1X1UNL2_9MYCO</name>
<sequence length="214" mass="22938">MAVIPVTRTKTYENEVVSEPLVPLVDIRIPPAPEAIAEEDSGGSQAAARPTLRISPLDLRAPRHYPARLGFLEPAATERAIDPSFRVTRSAATPITTAVAKMSNPRLLMLAVGLLLLIGGLFALRYPVFLGDFDQWGFQINCGSGLGSAFSQAMLADSAGTHFADRCDTAIAVRRAWSIPLAVAGGLFLSALLISPSRARSVRMRAQRDEQTVA</sequence>
<gene>
    <name evidence="2" type="ORF">AWC06_18720</name>
</gene>
<organism evidence="2 3">
    <name type="scientific">Mycobacterium fragae</name>
    <dbReference type="NCBI Taxonomy" id="1260918"/>
    <lineage>
        <taxon>Bacteria</taxon>
        <taxon>Bacillati</taxon>
        <taxon>Actinomycetota</taxon>
        <taxon>Actinomycetes</taxon>
        <taxon>Mycobacteriales</taxon>
        <taxon>Mycobacteriaceae</taxon>
        <taxon>Mycobacterium</taxon>
    </lineage>
</organism>
<evidence type="ECO:0000313" key="2">
    <source>
        <dbReference type="EMBL" id="ORV58446.1"/>
    </source>
</evidence>
<comment type="caution">
    <text evidence="2">The sequence shown here is derived from an EMBL/GenBank/DDBJ whole genome shotgun (WGS) entry which is preliminary data.</text>
</comment>
<feature type="transmembrane region" description="Helical" evidence="1">
    <location>
        <begin position="176"/>
        <end position="195"/>
    </location>
</feature>
<keyword evidence="3" id="KW-1185">Reference proteome</keyword>
<proteinExistence type="predicted"/>
<protein>
    <submittedName>
        <fullName evidence="2">Uncharacterized protein</fullName>
    </submittedName>
</protein>
<accession>A0A1X1UNL2</accession>
<dbReference type="EMBL" id="LQOW01000026">
    <property type="protein sequence ID" value="ORV58446.1"/>
    <property type="molecule type" value="Genomic_DNA"/>
</dbReference>
<keyword evidence="1" id="KW-1133">Transmembrane helix</keyword>
<dbReference type="AlphaFoldDB" id="A0A1X1UNL2"/>
<keyword evidence="1" id="KW-0472">Membrane</keyword>